<proteinExistence type="predicted"/>
<evidence type="ECO:0000256" key="2">
    <source>
        <dbReference type="ARBA" id="ARBA00023125"/>
    </source>
</evidence>
<dbReference type="PANTHER" id="PTHR30055:SF234">
    <property type="entry name" value="HTH-TYPE TRANSCRIPTIONAL REGULATOR BETI"/>
    <property type="match status" value="1"/>
</dbReference>
<feature type="DNA-binding region" description="H-T-H motif" evidence="4">
    <location>
        <begin position="35"/>
        <end position="54"/>
    </location>
</feature>
<dbReference type="Proteomes" id="UP001055159">
    <property type="component" value="Chromosome"/>
</dbReference>
<gene>
    <name evidence="7" type="ORF">MJO55_25285</name>
</gene>
<evidence type="ECO:0000256" key="5">
    <source>
        <dbReference type="SAM" id="MobiDB-lite"/>
    </source>
</evidence>
<evidence type="ECO:0000256" key="4">
    <source>
        <dbReference type="PROSITE-ProRule" id="PRU00335"/>
    </source>
</evidence>
<dbReference type="InterPro" id="IPR001647">
    <property type="entry name" value="HTH_TetR"/>
</dbReference>
<keyword evidence="1" id="KW-0805">Transcription regulation</keyword>
<evidence type="ECO:0000313" key="7">
    <source>
        <dbReference type="EMBL" id="ULP36464.1"/>
    </source>
</evidence>
<feature type="domain" description="HTH tetR-type" evidence="6">
    <location>
        <begin position="12"/>
        <end position="72"/>
    </location>
</feature>
<evidence type="ECO:0000256" key="3">
    <source>
        <dbReference type="ARBA" id="ARBA00023163"/>
    </source>
</evidence>
<feature type="region of interest" description="Disordered" evidence="5">
    <location>
        <begin position="188"/>
        <end position="216"/>
    </location>
</feature>
<organism evidence="7 8">
    <name type="scientific">Mycolicibacterium rufum</name>
    <dbReference type="NCBI Taxonomy" id="318424"/>
    <lineage>
        <taxon>Bacteria</taxon>
        <taxon>Bacillati</taxon>
        <taxon>Actinomycetota</taxon>
        <taxon>Actinomycetes</taxon>
        <taxon>Mycobacteriales</taxon>
        <taxon>Mycobacteriaceae</taxon>
        <taxon>Mycolicibacterium</taxon>
    </lineage>
</organism>
<dbReference type="Gene3D" id="1.10.10.60">
    <property type="entry name" value="Homeodomain-like"/>
    <property type="match status" value="1"/>
</dbReference>
<reference evidence="7" key="1">
    <citation type="submission" date="2022-08" db="EMBL/GenBank/DDBJ databases">
        <title>Whole genome sequencing of non-tuberculosis mycobacteria type-strains.</title>
        <authorList>
            <person name="Igarashi Y."/>
            <person name="Osugi A."/>
            <person name="Mitarai S."/>
        </authorList>
    </citation>
    <scope>NUCLEOTIDE SEQUENCE</scope>
    <source>
        <strain evidence="7">JCM 16372</strain>
    </source>
</reference>
<dbReference type="PRINTS" id="PR00455">
    <property type="entry name" value="HTHTETR"/>
</dbReference>
<protein>
    <submittedName>
        <fullName evidence="7">TetR/AcrR family transcriptional regulator</fullName>
    </submittedName>
</protein>
<dbReference type="Gene3D" id="1.10.357.10">
    <property type="entry name" value="Tetracycline Repressor, domain 2"/>
    <property type="match status" value="1"/>
</dbReference>
<dbReference type="EMBL" id="CP092427">
    <property type="protein sequence ID" value="ULP36464.1"/>
    <property type="molecule type" value="Genomic_DNA"/>
</dbReference>
<name>A0ABY3UHB1_9MYCO</name>
<dbReference type="PROSITE" id="PS50977">
    <property type="entry name" value="HTH_TETR_2"/>
    <property type="match status" value="1"/>
</dbReference>
<accession>A0ABY3UHB1</accession>
<dbReference type="RefSeq" id="WP_043413322.1">
    <property type="nucleotide sequence ID" value="NZ_CP092427.2"/>
</dbReference>
<dbReference type="PANTHER" id="PTHR30055">
    <property type="entry name" value="HTH-TYPE TRANSCRIPTIONAL REGULATOR RUTR"/>
    <property type="match status" value="1"/>
</dbReference>
<dbReference type="SUPFAM" id="SSF46689">
    <property type="entry name" value="Homeodomain-like"/>
    <property type="match status" value="1"/>
</dbReference>
<sequence length="216" mass="23357">MASVETPAGSSVDTRRRLLDVAETLISRHGFAGTSLQMIADELGFTKAAIYYHFRTRDQLLVAVMDPILDQVRRVVEIAEAQRTPRTQMNAMVEGFAAVVAKNRSLAAVMVFDPGVHRVLQSQPDWGDLIGRQLGLLIQLDDGDTGIVTATALMTGLAGAASGAPLEMDETTLIAQLSDIGRRIMGLRQPARQSESDAPRKPKAASGRWKDFLADG</sequence>
<dbReference type="Pfam" id="PF00440">
    <property type="entry name" value="TetR_N"/>
    <property type="match status" value="1"/>
</dbReference>
<evidence type="ECO:0000313" key="8">
    <source>
        <dbReference type="Proteomes" id="UP001055159"/>
    </source>
</evidence>
<evidence type="ECO:0000259" key="6">
    <source>
        <dbReference type="PROSITE" id="PS50977"/>
    </source>
</evidence>
<dbReference type="InterPro" id="IPR009057">
    <property type="entry name" value="Homeodomain-like_sf"/>
</dbReference>
<keyword evidence="8" id="KW-1185">Reference proteome</keyword>
<dbReference type="InterPro" id="IPR050109">
    <property type="entry name" value="HTH-type_TetR-like_transc_reg"/>
</dbReference>
<evidence type="ECO:0000256" key="1">
    <source>
        <dbReference type="ARBA" id="ARBA00023015"/>
    </source>
</evidence>
<keyword evidence="3" id="KW-0804">Transcription</keyword>
<keyword evidence="2 4" id="KW-0238">DNA-binding</keyword>